<evidence type="ECO:0000313" key="3">
    <source>
        <dbReference type="Proteomes" id="UP000008810"/>
    </source>
</evidence>
<keyword evidence="3" id="KW-1185">Reference proteome</keyword>
<dbReference type="Gramene" id="PNT71773">
    <property type="protein sequence ID" value="PNT71773"/>
    <property type="gene ID" value="BRADI_2g35367v3"/>
</dbReference>
<accession>A0A2K2DBX5</accession>
<sequence>MPRRCNACNTFDVVCKRPNVCLSSFTITMGDGCRDVVAVPHCFIDRLNDFVENFLVVRDLSGFNYDVFVERRKDATVLCGAY</sequence>
<dbReference type="AlphaFoldDB" id="A0A2K2DBX5"/>
<gene>
    <name evidence="1" type="ORF">BRADI_2g35367v3</name>
</gene>
<proteinExistence type="predicted"/>
<dbReference type="EMBL" id="CM000881">
    <property type="protein sequence ID" value="PNT71773.1"/>
    <property type="molecule type" value="Genomic_DNA"/>
</dbReference>
<reference evidence="2" key="3">
    <citation type="submission" date="2018-08" db="UniProtKB">
        <authorList>
            <consortium name="EnsemblPlants"/>
        </authorList>
    </citation>
    <scope>IDENTIFICATION</scope>
    <source>
        <strain evidence="2">cv. Bd21</strain>
    </source>
</reference>
<dbReference type="Proteomes" id="UP000008810">
    <property type="component" value="Chromosome 2"/>
</dbReference>
<dbReference type="InParanoid" id="A0A2K2DBX5"/>
<dbReference type="EnsemblPlants" id="PNT71773">
    <property type="protein sequence ID" value="PNT71773"/>
    <property type="gene ID" value="BRADI_2g35367v3"/>
</dbReference>
<organism evidence="1">
    <name type="scientific">Brachypodium distachyon</name>
    <name type="common">Purple false brome</name>
    <name type="synonym">Trachynia distachya</name>
    <dbReference type="NCBI Taxonomy" id="15368"/>
    <lineage>
        <taxon>Eukaryota</taxon>
        <taxon>Viridiplantae</taxon>
        <taxon>Streptophyta</taxon>
        <taxon>Embryophyta</taxon>
        <taxon>Tracheophyta</taxon>
        <taxon>Spermatophyta</taxon>
        <taxon>Magnoliopsida</taxon>
        <taxon>Liliopsida</taxon>
        <taxon>Poales</taxon>
        <taxon>Poaceae</taxon>
        <taxon>BOP clade</taxon>
        <taxon>Pooideae</taxon>
        <taxon>Stipodae</taxon>
        <taxon>Brachypodieae</taxon>
        <taxon>Brachypodium</taxon>
    </lineage>
</organism>
<protein>
    <submittedName>
        <fullName evidence="1 2">Uncharacterized protein</fullName>
    </submittedName>
</protein>
<name>A0A2K2DBX5_BRADI</name>
<reference evidence="1 2" key="1">
    <citation type="journal article" date="2010" name="Nature">
        <title>Genome sequencing and analysis of the model grass Brachypodium distachyon.</title>
        <authorList>
            <consortium name="International Brachypodium Initiative"/>
        </authorList>
    </citation>
    <scope>NUCLEOTIDE SEQUENCE [LARGE SCALE GENOMIC DNA]</scope>
    <source>
        <strain evidence="1 2">Bd21</strain>
    </source>
</reference>
<reference evidence="1" key="2">
    <citation type="submission" date="2017-06" db="EMBL/GenBank/DDBJ databases">
        <title>WGS assembly of Brachypodium distachyon.</title>
        <authorList>
            <consortium name="The International Brachypodium Initiative"/>
            <person name="Lucas S."/>
            <person name="Harmon-Smith M."/>
            <person name="Lail K."/>
            <person name="Tice H."/>
            <person name="Grimwood J."/>
            <person name="Bruce D."/>
            <person name="Barry K."/>
            <person name="Shu S."/>
            <person name="Lindquist E."/>
            <person name="Wang M."/>
            <person name="Pitluck S."/>
            <person name="Vogel J.P."/>
            <person name="Garvin D.F."/>
            <person name="Mockler T.C."/>
            <person name="Schmutz J."/>
            <person name="Rokhsar D."/>
            <person name="Bevan M.W."/>
        </authorList>
    </citation>
    <scope>NUCLEOTIDE SEQUENCE</scope>
    <source>
        <strain evidence="1">Bd21</strain>
    </source>
</reference>
<evidence type="ECO:0000313" key="2">
    <source>
        <dbReference type="EnsemblPlants" id="PNT71773"/>
    </source>
</evidence>
<evidence type="ECO:0000313" key="1">
    <source>
        <dbReference type="EMBL" id="PNT71773.1"/>
    </source>
</evidence>